<dbReference type="EMBL" id="BQXU01000027">
    <property type="protein sequence ID" value="GKT49093.1"/>
    <property type="molecule type" value="Genomic_DNA"/>
</dbReference>
<dbReference type="AlphaFoldDB" id="A0AA37PBB8"/>
<dbReference type="RefSeq" id="XP_049131443.1">
    <property type="nucleotide sequence ID" value="XM_049275486.1"/>
</dbReference>
<reference evidence="1 2" key="1">
    <citation type="submission" date="2022-03" db="EMBL/GenBank/DDBJ databases">
        <title>Genome data of Colletotrichum spp.</title>
        <authorList>
            <person name="Utami Y.D."/>
            <person name="Hiruma K."/>
        </authorList>
    </citation>
    <scope>NUCLEOTIDE SEQUENCE [LARGE SCALE GENOMIC DNA]</scope>
    <source>
        <strain evidence="1 2">MAFF 239500</strain>
    </source>
</reference>
<name>A0AA37PBB8_9PEZI</name>
<sequence length="1134" mass="115045">MPSLNDAYSLGESLDAATAQQLEDLHVGLELAGDEVTDLDGDKRVERVMRQAASDVEVFGLHHEHSGNLLDQTAAHDLHGLRLAARRLERGIERHGAVGTSLGGGKLLSCQAEGFELGVWRPEGLDGGRDAHTRDDVVVADGRLTRDRGADEGEHLGLADTVGAQVLGDLGGTLSAAIGQVTGVGDSGKIEGGSGQTQGDAVLDEGVEEAVGSGVGGLATVADGSGGGGDGDEEVKLGLTLLESVMEVPGTLNLGLGDGDVVIELHLLKEDVLRQALETSVEQLLNAGLIGDVAGADGDVSTLLSGLVNEDLDLASGGTATGQEYQVSGAVLDHPSGHAATKTTSTTDEEVSGVGLEKSLRSLGRRCHNNILSMGDDDKLAGALSGLKRLEGRLHAGHGEDGGRVNGAELVVSQEFGDVSDQSLHDLGPLGGEAKDIDAQERSVVIRLAHVEAGGARAILPTNIDEAAEAAETSPALPQSVSARQSVEDNVNTLIVGGAPHSSSPGGVAAVEDVVLGDVVVLHQELLLGGGADGDKDLGTNHLGETDRSLANATTSGVDQDALTLTEACLLDQAVVGGAVGQRKSGGVLERHLGWHGHDVGGGGASARGIGAVLDGEGGNAIASLVSLDSGADSGDNTRSLDTKGVLVGVGDLALSKHDIAKIHANSLDLELDLIVSERLGSRDIINEVHRLDGTGSRELHLEVSVVLAKGLELDNAGVGLAVDELVHLLVVNNAGGEEPAGTLHELKLACGRGIGAESKLKDLEDNGRRVILVQLVVVVKIESREGQNGLGADGSAKTDDHVGLGRGGLIVGTTDNPQAALDASKHVADLGELLLGRVGKEGLLDLSEDDGQLALGVDLVHATHLGKSGGSTGQGNGETVGQSLLEVGVAVDDGDINVRQRSVNLDSESAVDLGLGLARERLQVANVLPLELVAELASGVAGQLSLTINDGGNGELINLNDEVIFLGSGEHRDLGRAGLGREVSLAVSLESAARRLGEGGDLAGDGHPADGGGQVDGVDVGAAGAKDGPVHLDDGLQESRVEHSAGLVMVGHVGGDVKGCDVTHRVLAGSLTVLDALERRSVSDTELSKALVDVGLSDSNSLRTLAGLDGSLSATKSGQLLLLAVDLVGLGGV</sequence>
<organism evidence="1 2">
    <name type="scientific">Colletotrichum spaethianum</name>
    <dbReference type="NCBI Taxonomy" id="700344"/>
    <lineage>
        <taxon>Eukaryota</taxon>
        <taxon>Fungi</taxon>
        <taxon>Dikarya</taxon>
        <taxon>Ascomycota</taxon>
        <taxon>Pezizomycotina</taxon>
        <taxon>Sordariomycetes</taxon>
        <taxon>Hypocreomycetidae</taxon>
        <taxon>Glomerellales</taxon>
        <taxon>Glomerellaceae</taxon>
        <taxon>Colletotrichum</taxon>
        <taxon>Colletotrichum spaethianum species complex</taxon>
    </lineage>
</organism>
<comment type="caution">
    <text evidence="1">The sequence shown here is derived from an EMBL/GenBank/DDBJ whole genome shotgun (WGS) entry which is preliminary data.</text>
</comment>
<dbReference type="Proteomes" id="UP001055115">
    <property type="component" value="Unassembled WGS sequence"/>
</dbReference>
<keyword evidence="2" id="KW-1185">Reference proteome</keyword>
<dbReference type="GeneID" id="73330076"/>
<evidence type="ECO:0000313" key="1">
    <source>
        <dbReference type="EMBL" id="GKT49093.1"/>
    </source>
</evidence>
<evidence type="ECO:0000313" key="2">
    <source>
        <dbReference type="Proteomes" id="UP001055115"/>
    </source>
</evidence>
<gene>
    <name evidence="1" type="ORF">ColSpa_09274</name>
</gene>
<protein>
    <submittedName>
        <fullName evidence="1">Uncharacterized protein</fullName>
    </submittedName>
</protein>
<proteinExistence type="predicted"/>
<accession>A0AA37PBB8</accession>